<reference evidence="6" key="1">
    <citation type="submission" date="2020-03" db="EMBL/GenBank/DDBJ databases">
        <title>Evolution of repeat sequences and sex chromosomes of tilapia species revealed by chromosome-level genomes.</title>
        <authorList>
            <person name="Xu L."/>
            <person name="Tao W."/>
            <person name="Wang D."/>
            <person name="Zhou Q."/>
        </authorList>
    </citation>
    <scope>NUCLEOTIDE SEQUENCE [LARGE SCALE GENOMIC DNA]</scope>
    <source>
        <strain evidence="6">Israel</strain>
    </source>
</reference>
<dbReference type="PROSITE" id="PS51132">
    <property type="entry name" value="OLF"/>
    <property type="match status" value="1"/>
</dbReference>
<proteinExistence type="predicted"/>
<feature type="domain" description="Olfactomedin-like" evidence="4">
    <location>
        <begin position="240"/>
        <end position="519"/>
    </location>
</feature>
<dbReference type="AlphaFoldDB" id="A0AAZ1XG99"/>
<evidence type="ECO:0000313" key="6">
    <source>
        <dbReference type="Proteomes" id="UP000472276"/>
    </source>
</evidence>
<reference evidence="5" key="3">
    <citation type="submission" date="2025-09" db="UniProtKB">
        <authorList>
            <consortium name="Ensembl"/>
        </authorList>
    </citation>
    <scope>IDENTIFICATION</scope>
</reference>
<evidence type="ECO:0000256" key="3">
    <source>
        <dbReference type="PROSITE-ProRule" id="PRU00446"/>
    </source>
</evidence>
<evidence type="ECO:0000256" key="2">
    <source>
        <dbReference type="ARBA" id="ARBA00022525"/>
    </source>
</evidence>
<dbReference type="GeneID" id="116322498"/>
<evidence type="ECO:0000259" key="4">
    <source>
        <dbReference type="PROSITE" id="PS51132"/>
    </source>
</evidence>
<dbReference type="InterPro" id="IPR050605">
    <property type="entry name" value="Olfactomedin-like_domain"/>
</dbReference>
<name>A0AAZ1XG99_OREAU</name>
<keyword evidence="6" id="KW-1185">Reference proteome</keyword>
<dbReference type="GO" id="GO:0005615">
    <property type="term" value="C:extracellular space"/>
    <property type="evidence" value="ECO:0007669"/>
    <property type="project" value="TreeGrafter"/>
</dbReference>
<dbReference type="KEGG" id="oau:116322498"/>
<comment type="subcellular location">
    <subcellularLocation>
        <location evidence="1">Secreted</location>
    </subcellularLocation>
</comment>
<keyword evidence="2" id="KW-0964">Secreted</keyword>
<gene>
    <name evidence="5" type="primary">LOC116322498</name>
</gene>
<accession>A0AAZ1XG99</accession>
<evidence type="ECO:0000256" key="1">
    <source>
        <dbReference type="ARBA" id="ARBA00004613"/>
    </source>
</evidence>
<dbReference type="InterPro" id="IPR003112">
    <property type="entry name" value="Olfac-like_dom"/>
</dbReference>
<dbReference type="PANTHER" id="PTHR23192:SF31">
    <property type="entry name" value="OLFACTOMEDIN-4-LIKE"/>
    <property type="match status" value="1"/>
</dbReference>
<dbReference type="RefSeq" id="XP_031598445.2">
    <property type="nucleotide sequence ID" value="XM_031742585.2"/>
</dbReference>
<dbReference type="PANTHER" id="PTHR23192">
    <property type="entry name" value="OLFACTOMEDIN-RELATED"/>
    <property type="match status" value="1"/>
</dbReference>
<organism evidence="5 6">
    <name type="scientific">Oreochromis aureus</name>
    <name type="common">Israeli tilapia</name>
    <name type="synonym">Chromis aureus</name>
    <dbReference type="NCBI Taxonomy" id="47969"/>
    <lineage>
        <taxon>Eukaryota</taxon>
        <taxon>Metazoa</taxon>
        <taxon>Chordata</taxon>
        <taxon>Craniata</taxon>
        <taxon>Vertebrata</taxon>
        <taxon>Euteleostomi</taxon>
        <taxon>Actinopterygii</taxon>
        <taxon>Neopterygii</taxon>
        <taxon>Teleostei</taxon>
        <taxon>Neoteleostei</taxon>
        <taxon>Acanthomorphata</taxon>
        <taxon>Ovalentaria</taxon>
        <taxon>Cichlomorphae</taxon>
        <taxon>Cichliformes</taxon>
        <taxon>Cichlidae</taxon>
        <taxon>African cichlids</taxon>
        <taxon>Pseudocrenilabrinae</taxon>
        <taxon>Oreochromini</taxon>
        <taxon>Oreochromis</taxon>
    </lineage>
</organism>
<dbReference type="Proteomes" id="UP000472276">
    <property type="component" value="Unassembled WGS sequence"/>
</dbReference>
<evidence type="ECO:0000313" key="5">
    <source>
        <dbReference type="Ensembl" id="ENSOABP00000066620.1"/>
    </source>
</evidence>
<sequence length="522" mass="59518">MFLVVSFVQVVFRSWSNLSVTGSKPANSVFVVSFSKENRRRLCVCVGPVSVSLKMLQLLLLLLLSSTADSQSQRVSGYKKANACVCQLNSTMWVFPAQKFKYVLEEVHTCEESLNNLQEELSFSSQRLPLIQDQFTNFTARLEPYDYLHSQGLYTELSLRQLGQELSQLQVDIDVVHSQLNNSHTQKLSKEADRLHKHVNKMQTIDTLNMKTVKEKLRYLKNNVETCKSIPKDFRVQDKHCVRGLITNISDPITTKVSPHGKSYVSGSWGKQAQKESEGQKNSYWVQPLLSSHIWGNTVRLYQTYEDFMASTNHREFTFASSYSDPSTNEGPNAVLYGEALYYHCYRSADVCRYDLEANEVKRVTLPGTGVGFNNKFPYCYYDCRLNSDVDVEADETGLWALYATLGNHGNLVISRLVWDSEVKSLNVTQTWETRLFKKAASNAFMVCGVMYATRYVNEYREEVFYAFDTATGKEDNSLAIPLEKVAKGVASLSYNPTNKQIYMYNDGYLLAYQAHFRSEAL</sequence>
<dbReference type="Pfam" id="PF02191">
    <property type="entry name" value="OLF"/>
    <property type="match status" value="1"/>
</dbReference>
<reference evidence="5" key="2">
    <citation type="submission" date="2025-08" db="UniProtKB">
        <authorList>
            <consortium name="Ensembl"/>
        </authorList>
    </citation>
    <scope>IDENTIFICATION</scope>
</reference>
<dbReference type="GO" id="GO:0007165">
    <property type="term" value="P:signal transduction"/>
    <property type="evidence" value="ECO:0007669"/>
    <property type="project" value="TreeGrafter"/>
</dbReference>
<protein>
    <recommendedName>
        <fullName evidence="4">Olfactomedin-like domain-containing protein</fullName>
    </recommendedName>
</protein>
<dbReference type="Ensembl" id="ENSOABT00000081404.1">
    <property type="protein sequence ID" value="ENSOABP00000066620.1"/>
    <property type="gene ID" value="ENSOABG00000002772.2"/>
</dbReference>
<dbReference type="SMART" id="SM00284">
    <property type="entry name" value="OLF"/>
    <property type="match status" value="1"/>
</dbReference>
<comment type="caution">
    <text evidence="3">Lacks conserved residue(s) required for the propagation of feature annotation.</text>
</comment>